<dbReference type="Proteomes" id="UP000076852">
    <property type="component" value="Chromosome 2"/>
</dbReference>
<proteinExistence type="predicted"/>
<gene>
    <name evidence="1" type="ORF">AYM40_27425</name>
</gene>
<dbReference type="Pfam" id="PF08843">
    <property type="entry name" value="AbiEii"/>
    <property type="match status" value="1"/>
</dbReference>
<dbReference type="KEGG" id="buz:AYM40_27425"/>
<dbReference type="STRING" id="1804984.AYM40_27425"/>
<sequence length="318" mass="35295">MKIISEEQKELIDSITAEGLAGNLSAFILEKDIHVTDALHALAKLQHQHIQLVFCGGTSLSKAHGLIERMSEDVDLKVVLSADHGLTQSGMKTHLGKLKSAAIDTMKALGFHIIEREKLALNANRYFASGWSYKTRYTAHTSLRPHLSLEFTVRTPSFTVAQKPIGYLIDRLASRAGAPVRMPCVAVEETLAEKVLSFLRRHAEHRAGVREKWDQALVRHIYDTYCIVGSNAAFVDRAAAHFKDCVEYDRGEFHHHTAFVEDPKQSMAAALAAAETEAQTKREYEQVLLPLVYGATRPTFGEAFAVFKSTALKLLATL</sequence>
<reference evidence="1 2" key="1">
    <citation type="journal article" date="2016" name="Gene">
        <title>PacBio SMRT assembly of a complex multi-replicon genome reveals chlorocatechol degradative operon in a region of genome plasticity.</title>
        <authorList>
            <person name="Ricker N."/>
            <person name="Shen S.Y."/>
            <person name="Goordial J."/>
            <person name="Jin S."/>
            <person name="Fulthorpe R.R."/>
        </authorList>
    </citation>
    <scope>NUCLEOTIDE SEQUENCE [LARGE SCALE GENOMIC DNA]</scope>
    <source>
        <strain evidence="1 2">OLGA172</strain>
    </source>
</reference>
<dbReference type="EMBL" id="CP014579">
    <property type="protein sequence ID" value="ANB76015.1"/>
    <property type="molecule type" value="Genomic_DNA"/>
</dbReference>
<protein>
    <recommendedName>
        <fullName evidence="3">Nucleotidyl transferase AbiEii/AbiGii toxin family protein</fullName>
    </recommendedName>
</protein>
<evidence type="ECO:0000313" key="1">
    <source>
        <dbReference type="EMBL" id="ANB76015.1"/>
    </source>
</evidence>
<dbReference type="OrthoDB" id="9780929at2"/>
<organism evidence="1 2">
    <name type="scientific">Paraburkholderia phytofirmans OLGA172</name>
    <dbReference type="NCBI Taxonomy" id="1417228"/>
    <lineage>
        <taxon>Bacteria</taxon>
        <taxon>Pseudomonadati</taxon>
        <taxon>Pseudomonadota</taxon>
        <taxon>Betaproteobacteria</taxon>
        <taxon>Burkholderiales</taxon>
        <taxon>Burkholderiaceae</taxon>
        <taxon>Paraburkholderia</taxon>
    </lineage>
</organism>
<name>A0A160FSF6_9BURK</name>
<accession>A0A160FSF6</accession>
<evidence type="ECO:0008006" key="3">
    <source>
        <dbReference type="Google" id="ProtNLM"/>
    </source>
</evidence>
<dbReference type="Gene3D" id="3.10.450.620">
    <property type="entry name" value="JHP933, nucleotidyltransferase-like core domain"/>
    <property type="match status" value="1"/>
</dbReference>
<dbReference type="AlphaFoldDB" id="A0A160FSF6"/>
<keyword evidence="2" id="KW-1185">Reference proteome</keyword>
<evidence type="ECO:0000313" key="2">
    <source>
        <dbReference type="Proteomes" id="UP000076852"/>
    </source>
</evidence>
<dbReference type="InterPro" id="IPR014942">
    <property type="entry name" value="AbiEii"/>
</dbReference>